<reference evidence="2 3" key="1">
    <citation type="submission" date="2019-03" db="EMBL/GenBank/DDBJ databases">
        <title>Deep-cultivation of Planctomycetes and their phenomic and genomic characterization uncovers novel biology.</title>
        <authorList>
            <person name="Wiegand S."/>
            <person name="Jogler M."/>
            <person name="Boedeker C."/>
            <person name="Pinto D."/>
            <person name="Vollmers J."/>
            <person name="Rivas-Marin E."/>
            <person name="Kohn T."/>
            <person name="Peeters S.H."/>
            <person name="Heuer A."/>
            <person name="Rast P."/>
            <person name="Oberbeckmann S."/>
            <person name="Bunk B."/>
            <person name="Jeske O."/>
            <person name="Meyerdierks A."/>
            <person name="Storesund J.E."/>
            <person name="Kallscheuer N."/>
            <person name="Luecker S."/>
            <person name="Lage O.M."/>
            <person name="Pohl T."/>
            <person name="Merkel B.J."/>
            <person name="Hornburger P."/>
            <person name="Mueller R.-W."/>
            <person name="Bruemmer F."/>
            <person name="Labrenz M."/>
            <person name="Spormann A.M."/>
            <person name="Op den Camp H."/>
            <person name="Overmann J."/>
            <person name="Amann R."/>
            <person name="Jetten M.S.M."/>
            <person name="Mascher T."/>
            <person name="Medema M.H."/>
            <person name="Devos D.P."/>
            <person name="Kaster A.-K."/>
            <person name="Ovreas L."/>
            <person name="Rohde M."/>
            <person name="Galperin M.Y."/>
            <person name="Jogler C."/>
        </authorList>
    </citation>
    <scope>NUCLEOTIDE SEQUENCE [LARGE SCALE GENOMIC DNA]</scope>
    <source>
        <strain evidence="2 3">Enr17</strain>
    </source>
</reference>
<dbReference type="AlphaFoldDB" id="A0A518I520"/>
<sequence>METSRLILRKWRESDLDPFAKLNADPEVMRYMPATLSYEQSAQMVERIKTHFDEYGFGLWAVELKQDAQFAGFIGLSVPQFTAYFTPCIEIGWRLAVPFWNQGYASEGAQAALEFGFTECCLNEVVSFTVPANKASRRVMEKIGMTYIDNFDHPTLADGDPLKRHVLYRICKTDWDSKQHN</sequence>
<dbReference type="PANTHER" id="PTHR43792">
    <property type="entry name" value="GNAT FAMILY, PUTATIVE (AFU_ORTHOLOGUE AFUA_3G00765)-RELATED-RELATED"/>
    <property type="match status" value="1"/>
</dbReference>
<dbReference type="PROSITE" id="PS51186">
    <property type="entry name" value="GNAT"/>
    <property type="match status" value="1"/>
</dbReference>
<dbReference type="RefSeq" id="WP_145305369.1">
    <property type="nucleotide sequence ID" value="NZ_CP037452.1"/>
</dbReference>
<dbReference type="InterPro" id="IPR016181">
    <property type="entry name" value="Acyl_CoA_acyltransferase"/>
</dbReference>
<evidence type="ECO:0000313" key="2">
    <source>
        <dbReference type="EMBL" id="QDV48167.1"/>
    </source>
</evidence>
<protein>
    <recommendedName>
        <fullName evidence="1">N-acetyltransferase domain-containing protein</fullName>
    </recommendedName>
</protein>
<dbReference type="OrthoDB" id="9795206at2"/>
<evidence type="ECO:0000259" key="1">
    <source>
        <dbReference type="PROSITE" id="PS51186"/>
    </source>
</evidence>
<dbReference type="InterPro" id="IPR051531">
    <property type="entry name" value="N-acetyltransferase"/>
</dbReference>
<dbReference type="SUPFAM" id="SSF55729">
    <property type="entry name" value="Acyl-CoA N-acyltransferases (Nat)"/>
    <property type="match status" value="1"/>
</dbReference>
<name>A0A518I520_9PLAN</name>
<proteinExistence type="predicted"/>
<dbReference type="PANTHER" id="PTHR43792:SF1">
    <property type="entry name" value="N-ACETYLTRANSFERASE DOMAIN-CONTAINING PROTEIN"/>
    <property type="match status" value="1"/>
</dbReference>
<dbReference type="EMBL" id="CP037452">
    <property type="protein sequence ID" value="QDV48167.1"/>
    <property type="molecule type" value="Genomic_DNA"/>
</dbReference>
<dbReference type="GO" id="GO:0016747">
    <property type="term" value="F:acyltransferase activity, transferring groups other than amino-acyl groups"/>
    <property type="evidence" value="ECO:0007669"/>
    <property type="project" value="InterPro"/>
</dbReference>
<keyword evidence="3" id="KW-1185">Reference proteome</keyword>
<dbReference type="KEGG" id="gfm:Enr17x_01760"/>
<dbReference type="Gene3D" id="3.40.630.30">
    <property type="match status" value="1"/>
</dbReference>
<dbReference type="InterPro" id="IPR000182">
    <property type="entry name" value="GNAT_dom"/>
</dbReference>
<feature type="domain" description="N-acetyltransferase" evidence="1">
    <location>
        <begin position="6"/>
        <end position="163"/>
    </location>
</feature>
<gene>
    <name evidence="2" type="ORF">Enr17x_01760</name>
</gene>
<accession>A0A518I520</accession>
<evidence type="ECO:0000313" key="3">
    <source>
        <dbReference type="Proteomes" id="UP000318313"/>
    </source>
</evidence>
<dbReference type="Pfam" id="PF13302">
    <property type="entry name" value="Acetyltransf_3"/>
    <property type="match status" value="1"/>
</dbReference>
<organism evidence="2 3">
    <name type="scientific">Gimesia fumaroli</name>
    <dbReference type="NCBI Taxonomy" id="2527976"/>
    <lineage>
        <taxon>Bacteria</taxon>
        <taxon>Pseudomonadati</taxon>
        <taxon>Planctomycetota</taxon>
        <taxon>Planctomycetia</taxon>
        <taxon>Planctomycetales</taxon>
        <taxon>Planctomycetaceae</taxon>
        <taxon>Gimesia</taxon>
    </lineage>
</organism>
<dbReference type="Proteomes" id="UP000318313">
    <property type="component" value="Chromosome"/>
</dbReference>